<dbReference type="Gene3D" id="1.20.1220.20">
    <property type="entry name" value="Uncharcterised protein PF01724"/>
    <property type="match status" value="1"/>
</dbReference>
<evidence type="ECO:0000313" key="2">
    <source>
        <dbReference type="Proteomes" id="UP000606776"/>
    </source>
</evidence>
<keyword evidence="2" id="KW-1185">Reference proteome</keyword>
<dbReference type="Proteomes" id="UP000606776">
    <property type="component" value="Unassembled WGS sequence"/>
</dbReference>
<dbReference type="EMBL" id="JADEWB010000103">
    <property type="protein sequence ID" value="MBE9237569.1"/>
    <property type="molecule type" value="Genomic_DNA"/>
</dbReference>
<evidence type="ECO:0000313" key="1">
    <source>
        <dbReference type="EMBL" id="MBE9237569.1"/>
    </source>
</evidence>
<gene>
    <name evidence="1" type="ORF">IQ227_16440</name>
</gene>
<accession>A0ABR9VGG0</accession>
<reference evidence="1 2" key="1">
    <citation type="submission" date="2020-10" db="EMBL/GenBank/DDBJ databases">
        <authorList>
            <person name="Castelo-Branco R."/>
            <person name="Eusebio N."/>
            <person name="Adriana R."/>
            <person name="Vieira A."/>
            <person name="Brugerolle De Fraissinette N."/>
            <person name="Rezende De Castro R."/>
            <person name="Schneider M.P."/>
            <person name="Vasconcelos V."/>
            <person name="Leao P.N."/>
        </authorList>
    </citation>
    <scope>NUCLEOTIDE SEQUENCE [LARGE SCALE GENOMIC DNA]</scope>
    <source>
        <strain evidence="1 2">LEGE 00250</strain>
    </source>
</reference>
<proteinExistence type="predicted"/>
<dbReference type="RefSeq" id="WP_193943378.1">
    <property type="nucleotide sequence ID" value="NZ_JADEWB010000103.1"/>
</dbReference>
<name>A0ABR9VGG0_9CYAN</name>
<dbReference type="InterPro" id="IPR002636">
    <property type="entry name" value="DUF29"/>
</dbReference>
<dbReference type="PANTHER" id="PTHR34235:SF3">
    <property type="entry name" value="SLR1203 PROTEIN"/>
    <property type="match status" value="1"/>
</dbReference>
<comment type="caution">
    <text evidence="1">The sequence shown here is derived from an EMBL/GenBank/DDBJ whole genome shotgun (WGS) entry which is preliminary data.</text>
</comment>
<dbReference type="PANTHER" id="PTHR34235">
    <property type="entry name" value="SLR1203 PROTEIN-RELATED"/>
    <property type="match status" value="1"/>
</dbReference>
<dbReference type="Pfam" id="PF01724">
    <property type="entry name" value="DUF29"/>
    <property type="match status" value="1"/>
</dbReference>
<protein>
    <submittedName>
        <fullName evidence="1">DUF29 domain-containing protein</fullName>
    </submittedName>
</protein>
<sequence>METKLPQVSPTLYDTDYHLWVLETVKQLENRDFNSVDWNNLIDEVWDLSRREKRRMESLLTLLIEHLLKSTYWESEKPRNLAHWQAEITNFRKQIKRELKASPSLNTYLEEIFIECYQDAREIASRRSQLPLSIFPVEPITNLETILNENWFP</sequence>
<organism evidence="1 2">
    <name type="scientific">Sphaerospermopsis aphanizomenoides LEGE 00250</name>
    <dbReference type="NCBI Taxonomy" id="2777972"/>
    <lineage>
        <taxon>Bacteria</taxon>
        <taxon>Bacillati</taxon>
        <taxon>Cyanobacteriota</taxon>
        <taxon>Cyanophyceae</taxon>
        <taxon>Nostocales</taxon>
        <taxon>Aphanizomenonaceae</taxon>
        <taxon>Sphaerospermopsis</taxon>
        <taxon>Sphaerospermopsis aphanizomenoides</taxon>
    </lineage>
</organism>